<dbReference type="InterPro" id="IPR013154">
    <property type="entry name" value="ADH-like_N"/>
</dbReference>
<keyword evidence="8" id="KW-1185">Reference proteome</keyword>
<comment type="caution">
    <text evidence="7">The sequence shown here is derived from an EMBL/GenBank/DDBJ whole genome shotgun (WGS) entry which is preliminary data.</text>
</comment>
<evidence type="ECO:0000256" key="4">
    <source>
        <dbReference type="ARBA" id="ARBA00049243"/>
    </source>
</evidence>
<evidence type="ECO:0000313" key="8">
    <source>
        <dbReference type="Proteomes" id="UP000823388"/>
    </source>
</evidence>
<dbReference type="Gene3D" id="3.90.180.10">
    <property type="entry name" value="Medium-chain alcohol dehydrogenases, catalytic domain"/>
    <property type="match status" value="1"/>
</dbReference>
<sequence length="170" mass="18630">MTWLRAACGAYGVVESVGEGVEDFVPGDHVIPIFAGECRECVYCESDKTNLCGTYRVNPFKSTMVSDMARGSPWWTDQACASRSTTSLTRPPSPSTPCSTRPAPSRSTPRHPWTGCISSAAASPRGWEQRGTLQTFPRDQRSQYSVWVLLVLRLPRVPGYEGQLGLSVLT</sequence>
<keyword evidence="2" id="KW-0479">Metal-binding</keyword>
<dbReference type="AlphaFoldDB" id="A0A8T0MPP6"/>
<dbReference type="Pfam" id="PF08240">
    <property type="entry name" value="ADH_N"/>
    <property type="match status" value="1"/>
</dbReference>
<name>A0A8T0MPP6_PANVG</name>
<comment type="catalytic activity">
    <reaction evidence="4">
        <text>a primary alcohol + NAD(+) = an aldehyde + NADH + H(+)</text>
        <dbReference type="Rhea" id="RHEA:10736"/>
        <dbReference type="ChEBI" id="CHEBI:15378"/>
        <dbReference type="ChEBI" id="CHEBI:15734"/>
        <dbReference type="ChEBI" id="CHEBI:17478"/>
        <dbReference type="ChEBI" id="CHEBI:57540"/>
        <dbReference type="ChEBI" id="CHEBI:57945"/>
        <dbReference type="EC" id="1.1.1.1"/>
    </reaction>
</comment>
<evidence type="ECO:0000256" key="2">
    <source>
        <dbReference type="ARBA" id="ARBA00022723"/>
    </source>
</evidence>
<organism evidence="7 8">
    <name type="scientific">Panicum virgatum</name>
    <name type="common">Blackwell switchgrass</name>
    <dbReference type="NCBI Taxonomy" id="38727"/>
    <lineage>
        <taxon>Eukaryota</taxon>
        <taxon>Viridiplantae</taxon>
        <taxon>Streptophyta</taxon>
        <taxon>Embryophyta</taxon>
        <taxon>Tracheophyta</taxon>
        <taxon>Spermatophyta</taxon>
        <taxon>Magnoliopsida</taxon>
        <taxon>Liliopsida</taxon>
        <taxon>Poales</taxon>
        <taxon>Poaceae</taxon>
        <taxon>PACMAD clade</taxon>
        <taxon>Panicoideae</taxon>
        <taxon>Panicodae</taxon>
        <taxon>Paniceae</taxon>
        <taxon>Panicinae</taxon>
        <taxon>Panicum</taxon>
        <taxon>Panicum sect. Hiantes</taxon>
    </lineage>
</organism>
<proteinExistence type="predicted"/>
<dbReference type="GO" id="GO:0005829">
    <property type="term" value="C:cytosol"/>
    <property type="evidence" value="ECO:0007669"/>
    <property type="project" value="TreeGrafter"/>
</dbReference>
<dbReference type="GO" id="GO:0008270">
    <property type="term" value="F:zinc ion binding"/>
    <property type="evidence" value="ECO:0007669"/>
    <property type="project" value="TreeGrafter"/>
</dbReference>
<dbReference type="GO" id="GO:0046294">
    <property type="term" value="P:formaldehyde catabolic process"/>
    <property type="evidence" value="ECO:0007669"/>
    <property type="project" value="TreeGrafter"/>
</dbReference>
<protein>
    <recommendedName>
        <fullName evidence="6">Alcohol dehydrogenase-like N-terminal domain-containing protein</fullName>
    </recommendedName>
</protein>
<dbReference type="GO" id="GO:0051903">
    <property type="term" value="F:S-(hydroxymethyl)glutathione dehydrogenase [NAD(P)+] activity"/>
    <property type="evidence" value="ECO:0007669"/>
    <property type="project" value="TreeGrafter"/>
</dbReference>
<gene>
    <name evidence="7" type="ORF">PVAP13_9NG358914</name>
</gene>
<reference evidence="7" key="1">
    <citation type="submission" date="2020-05" db="EMBL/GenBank/DDBJ databases">
        <title>WGS assembly of Panicum virgatum.</title>
        <authorList>
            <person name="Lovell J.T."/>
            <person name="Jenkins J."/>
            <person name="Shu S."/>
            <person name="Juenger T.E."/>
            <person name="Schmutz J."/>
        </authorList>
    </citation>
    <scope>NUCLEOTIDE SEQUENCE</scope>
    <source>
        <strain evidence="7">AP13</strain>
    </source>
</reference>
<dbReference type="PANTHER" id="PTHR43880">
    <property type="entry name" value="ALCOHOL DEHYDROGENASE"/>
    <property type="match status" value="1"/>
</dbReference>
<evidence type="ECO:0000256" key="1">
    <source>
        <dbReference type="ARBA" id="ARBA00004496"/>
    </source>
</evidence>
<dbReference type="EMBL" id="CM029054">
    <property type="protein sequence ID" value="KAG2538658.1"/>
    <property type="molecule type" value="Genomic_DNA"/>
</dbReference>
<feature type="region of interest" description="Disordered" evidence="5">
    <location>
        <begin position="84"/>
        <end position="115"/>
    </location>
</feature>
<evidence type="ECO:0000259" key="6">
    <source>
        <dbReference type="Pfam" id="PF08240"/>
    </source>
</evidence>
<feature type="domain" description="Alcohol dehydrogenase-like N-terminal" evidence="6">
    <location>
        <begin position="10"/>
        <end position="55"/>
    </location>
</feature>
<dbReference type="Proteomes" id="UP000823388">
    <property type="component" value="Chromosome 9N"/>
</dbReference>
<evidence type="ECO:0000256" key="5">
    <source>
        <dbReference type="SAM" id="MobiDB-lite"/>
    </source>
</evidence>
<comment type="subcellular location">
    <subcellularLocation>
        <location evidence="1">Cytoplasm</location>
    </subcellularLocation>
</comment>
<dbReference type="InterPro" id="IPR011032">
    <property type="entry name" value="GroES-like_sf"/>
</dbReference>
<dbReference type="PANTHER" id="PTHR43880:SF42">
    <property type="entry name" value="ALCOHOL DEHYDROGENASE-LIKE 3"/>
    <property type="match status" value="1"/>
</dbReference>
<dbReference type="GO" id="GO:0004022">
    <property type="term" value="F:alcohol dehydrogenase (NAD+) activity"/>
    <property type="evidence" value="ECO:0007669"/>
    <property type="project" value="UniProtKB-EC"/>
</dbReference>
<dbReference type="SUPFAM" id="SSF50129">
    <property type="entry name" value="GroES-like"/>
    <property type="match status" value="1"/>
</dbReference>
<feature type="compositionally biased region" description="Low complexity" evidence="5">
    <location>
        <begin position="84"/>
        <end position="112"/>
    </location>
</feature>
<evidence type="ECO:0000313" key="7">
    <source>
        <dbReference type="EMBL" id="KAG2538658.1"/>
    </source>
</evidence>
<evidence type="ECO:0000256" key="3">
    <source>
        <dbReference type="ARBA" id="ARBA00022833"/>
    </source>
</evidence>
<accession>A0A8T0MPP6</accession>
<keyword evidence="3" id="KW-0862">Zinc</keyword>